<evidence type="ECO:0008006" key="4">
    <source>
        <dbReference type="Google" id="ProtNLM"/>
    </source>
</evidence>
<evidence type="ECO:0000256" key="1">
    <source>
        <dbReference type="SAM" id="Phobius"/>
    </source>
</evidence>
<dbReference type="EMBL" id="FUIE01000085">
    <property type="protein sequence ID" value="SJM70719.1"/>
    <property type="molecule type" value="Genomic_DNA"/>
</dbReference>
<proteinExistence type="predicted"/>
<evidence type="ECO:0000313" key="3">
    <source>
        <dbReference type="Proteomes" id="UP000195766"/>
    </source>
</evidence>
<keyword evidence="1" id="KW-0472">Membrane</keyword>
<evidence type="ECO:0000313" key="2">
    <source>
        <dbReference type="EMBL" id="SJM70719.1"/>
    </source>
</evidence>
<keyword evidence="1" id="KW-1133">Transmembrane helix</keyword>
<sequence length="176" mass="18552">MVVGEGAAVADARSLAGFGAARKEGDDFFTPPTRTPVMIRHIVIAAVLAFAVPAVAQTADNRLTFTFETGAQTGAVMVALYADEAAYERGPPSRVAQVDVATGERAAVFENLPAGAYGMKAFHDVNGNGKMDVNPFGMPTEPFAFSNNAVGNMGPAKWERARFDVSGVTAQTIRIR</sequence>
<dbReference type="AlphaFoldDB" id="A0A1R4GRA1"/>
<accession>A0A1R4GRA1</accession>
<reference evidence="2 3" key="1">
    <citation type="submission" date="2017-02" db="EMBL/GenBank/DDBJ databases">
        <authorList>
            <person name="Peterson S.W."/>
        </authorList>
    </citation>
    <scope>NUCLEOTIDE SEQUENCE [LARGE SCALE GENOMIC DNA]</scope>
    <source>
        <strain evidence="2 3">3F5N</strain>
    </source>
</reference>
<gene>
    <name evidence="2" type="ORF">FM111_15365</name>
</gene>
<feature type="transmembrane region" description="Helical" evidence="1">
    <location>
        <begin position="38"/>
        <end position="56"/>
    </location>
</feature>
<keyword evidence="1" id="KW-0812">Transmembrane</keyword>
<dbReference type="Proteomes" id="UP000195766">
    <property type="component" value="Unassembled WGS sequence"/>
</dbReference>
<name>A0A1R4GRA1_BREDI</name>
<dbReference type="InterPro" id="IPR018673">
    <property type="entry name" value="DUF2141"/>
</dbReference>
<organism evidence="2 3">
    <name type="scientific">Brevundimonas diminuta 3F5N</name>
    <dbReference type="NCBI Taxonomy" id="1255603"/>
    <lineage>
        <taxon>Bacteria</taxon>
        <taxon>Pseudomonadati</taxon>
        <taxon>Pseudomonadota</taxon>
        <taxon>Alphaproteobacteria</taxon>
        <taxon>Caulobacterales</taxon>
        <taxon>Caulobacteraceae</taxon>
        <taxon>Brevundimonas</taxon>
    </lineage>
</organism>
<protein>
    <recommendedName>
        <fullName evidence="4">DUF2141 domain-containing protein</fullName>
    </recommendedName>
</protein>
<dbReference type="Pfam" id="PF09912">
    <property type="entry name" value="DUF2141"/>
    <property type="match status" value="1"/>
</dbReference>